<protein>
    <recommendedName>
        <fullName evidence="3">AsmA-like C-terminal domain-containing protein</fullName>
    </recommendedName>
</protein>
<comment type="caution">
    <text evidence="1">The sequence shown here is derived from an EMBL/GenBank/DDBJ whole genome shotgun (WGS) entry which is preliminary data.</text>
</comment>
<dbReference type="Proteomes" id="UP000606003">
    <property type="component" value="Unassembled WGS sequence"/>
</dbReference>
<dbReference type="InterPro" id="IPR052894">
    <property type="entry name" value="AsmA-related"/>
</dbReference>
<evidence type="ECO:0008006" key="3">
    <source>
        <dbReference type="Google" id="ProtNLM"/>
    </source>
</evidence>
<evidence type="ECO:0000313" key="1">
    <source>
        <dbReference type="EMBL" id="MBD2722382.1"/>
    </source>
</evidence>
<evidence type="ECO:0000313" key="2">
    <source>
        <dbReference type="Proteomes" id="UP000606003"/>
    </source>
</evidence>
<accession>A0ABR8JSS6</accession>
<organism evidence="1 2">
    <name type="scientific">Hymenobacter armeniacus</name>
    <dbReference type="NCBI Taxonomy" id="2771358"/>
    <lineage>
        <taxon>Bacteria</taxon>
        <taxon>Pseudomonadati</taxon>
        <taxon>Bacteroidota</taxon>
        <taxon>Cytophagia</taxon>
        <taxon>Cytophagales</taxon>
        <taxon>Hymenobacteraceae</taxon>
        <taxon>Hymenobacter</taxon>
    </lineage>
</organism>
<dbReference type="PANTHER" id="PTHR30441:SF8">
    <property type="entry name" value="DUF748 DOMAIN-CONTAINING PROTEIN"/>
    <property type="match status" value="1"/>
</dbReference>
<dbReference type="EMBL" id="JACXAC010000003">
    <property type="protein sequence ID" value="MBD2722382.1"/>
    <property type="molecule type" value="Genomic_DNA"/>
</dbReference>
<keyword evidence="2" id="KW-1185">Reference proteome</keyword>
<gene>
    <name evidence="1" type="ORF">IC234_09610</name>
</gene>
<dbReference type="RefSeq" id="WP_190923900.1">
    <property type="nucleotide sequence ID" value="NZ_JACXAC010000003.1"/>
</dbReference>
<sequence length="1104" mass="122037">MKSFSFRRVVAAVLLLCVLGGVAAVWLLGSDYGRRLVAQKVRRALTRNSELVLEPFTVELSPWRDFPHLTASIQHIALTDTSYGRRMPVLRIARADLRVELLRLLRGQLQVKRLAVTDVDFRERVDSLGRSWGLRGKRRRGTGKPPLVNLELDELLVSNFRFSAQNGYLRTAFGAQVDAAHLSARLQGGVLRVAGTLDGQLSYLRTRAGTLFEREPVHAAVHYRYTFANRQGLLYRTRATLNGDTIRVSGTHTVAPDHPEGALMNLRFVGNQPLTDVLHAALPPRLEPYLAGASSPSKAHIHYTITGLSGPKVTPHNVLEFGLQAASLKWPGEGRHITRWDLAGTLDNGPRHNVRSQVLTLKRCRIYSRAGRLDVAMTLRDFKRPYVNGRFRGRTELPELAAVVSPGRWRARAGLADLDVQVRGLLPPPPGRPDLEPRKNMSLRGTVNLRGASFWLPARGADLTQLDVNVGLQDSLWQLSNAAGVLNGMRFQASATTVYLLDYLTGQHATASIKGSFAVDELRVASLRTLLRPVPRTAGPGFAPTSLPKPRRAPRNRAQLAATLGSELIPPGLLLDASLRCQRLLLASDTLYDLAVTVRHDGRQVQLQQLAGRVWGGEVRGNVHWPTDPDNRVAPVEYELGVHFAHLNYRQFVERFTRPEPRAAARARRPGKAAGKAAGVAVPALRDLLLAANGRLTLDIDHVQLPEEESLGSVNLKLIKTGSLLRLPYLRFRTPEGGRGEATATAQVENLRLLAADADLTLRYATLDVTRLLGLIANLTTSADTVFTAQTLARAERRAERRALRAESKENRSLLSNGVLSAVLHVEADRVNYAALSGGKFRLLAHLLEGQARLDECSVEALDGRISLSGSMRSTANRAHHPTQLQMRLQDVALPALFGTITAMGLNVLGGDNVRGSVRGVADIRTDLNARFLPSLSATDGYLKTDIKGLELLNVEVLMEALKFMKAERTSHLYFEPVSGEFLLTQSQLIIPGLRLNSNLSNLEIGGHYGLDGATNLFVGLKPLQALFGNNDKRVERIQNGEPVSQSDNGKLTYVNLRRTAPKEKYKVRLFQRDEQREAMARLRQQYRDYLISQRLDTTVRLLR</sequence>
<dbReference type="PANTHER" id="PTHR30441">
    <property type="entry name" value="DUF748 DOMAIN-CONTAINING PROTEIN"/>
    <property type="match status" value="1"/>
</dbReference>
<proteinExistence type="predicted"/>
<reference evidence="1 2" key="1">
    <citation type="submission" date="2020-09" db="EMBL/GenBank/DDBJ databases">
        <authorList>
            <person name="Kim M.K."/>
        </authorList>
    </citation>
    <scope>NUCLEOTIDE SEQUENCE [LARGE SCALE GENOMIC DNA]</scope>
    <source>
        <strain evidence="1 2">BT189</strain>
    </source>
</reference>
<name>A0ABR8JSS6_9BACT</name>